<organism evidence="5 6">
    <name type="scientific">Romanomermis culicivorax</name>
    <name type="common">Nematode worm</name>
    <dbReference type="NCBI Taxonomy" id="13658"/>
    <lineage>
        <taxon>Eukaryota</taxon>
        <taxon>Metazoa</taxon>
        <taxon>Ecdysozoa</taxon>
        <taxon>Nematoda</taxon>
        <taxon>Enoplea</taxon>
        <taxon>Dorylaimia</taxon>
        <taxon>Mermithida</taxon>
        <taxon>Mermithoidea</taxon>
        <taxon>Mermithidae</taxon>
        <taxon>Romanomermis</taxon>
    </lineage>
</organism>
<dbReference type="InterPro" id="IPR009003">
    <property type="entry name" value="Peptidase_S1_PA"/>
</dbReference>
<dbReference type="AlphaFoldDB" id="A0A915KFD9"/>
<dbReference type="GO" id="GO:0006508">
    <property type="term" value="P:proteolysis"/>
    <property type="evidence" value="ECO:0007669"/>
    <property type="project" value="UniProtKB-KW"/>
</dbReference>
<proteinExistence type="predicted"/>
<keyword evidence="1" id="KW-0645">Protease</keyword>
<evidence type="ECO:0000256" key="2">
    <source>
        <dbReference type="ARBA" id="ARBA00022801"/>
    </source>
</evidence>
<dbReference type="SUPFAM" id="SSF50494">
    <property type="entry name" value="Trypsin-like serine proteases"/>
    <property type="match status" value="1"/>
</dbReference>
<dbReference type="GO" id="GO:0005615">
    <property type="term" value="C:extracellular space"/>
    <property type="evidence" value="ECO:0007669"/>
    <property type="project" value="TreeGrafter"/>
</dbReference>
<dbReference type="InterPro" id="IPR043504">
    <property type="entry name" value="Peptidase_S1_PA_chymotrypsin"/>
</dbReference>
<dbReference type="WBParaSite" id="nRc.2.0.1.t37432-RA">
    <property type="protein sequence ID" value="nRc.2.0.1.t37432-RA"/>
    <property type="gene ID" value="nRc.2.0.1.g37432"/>
</dbReference>
<dbReference type="PANTHER" id="PTHR24264">
    <property type="entry name" value="TRYPSIN-RELATED"/>
    <property type="match status" value="1"/>
</dbReference>
<dbReference type="PANTHER" id="PTHR24264:SF68">
    <property type="entry name" value="TRYPSIN-3-LIKE"/>
    <property type="match status" value="1"/>
</dbReference>
<keyword evidence="2" id="KW-0378">Hydrolase</keyword>
<evidence type="ECO:0000313" key="5">
    <source>
        <dbReference type="Proteomes" id="UP000887565"/>
    </source>
</evidence>
<dbReference type="Pfam" id="PF00089">
    <property type="entry name" value="Trypsin"/>
    <property type="match status" value="1"/>
</dbReference>
<dbReference type="InterPro" id="IPR050127">
    <property type="entry name" value="Serine_Proteases_S1"/>
</dbReference>
<accession>A0A915KFD9</accession>
<reference evidence="6" key="1">
    <citation type="submission" date="2022-11" db="UniProtKB">
        <authorList>
            <consortium name="WormBaseParasite"/>
        </authorList>
    </citation>
    <scope>IDENTIFICATION</scope>
</reference>
<sequence length="90" mass="10415">MSENMFISFGKHDSETQNEMNQIDIKVVKAIAHHQFHATNRNSDIAMLKLKKPVKFNKFVTPITLSNFTLNELDHCFISGWRGTRSTLYT</sequence>
<protein>
    <submittedName>
        <fullName evidence="6">Peptidase S1 domain-containing protein</fullName>
    </submittedName>
</protein>
<keyword evidence="5" id="KW-1185">Reference proteome</keyword>
<evidence type="ECO:0000256" key="1">
    <source>
        <dbReference type="ARBA" id="ARBA00022670"/>
    </source>
</evidence>
<dbReference type="Gene3D" id="2.40.10.10">
    <property type="entry name" value="Trypsin-like serine proteases"/>
    <property type="match status" value="1"/>
</dbReference>
<dbReference type="InterPro" id="IPR001254">
    <property type="entry name" value="Trypsin_dom"/>
</dbReference>
<dbReference type="GO" id="GO:0004252">
    <property type="term" value="F:serine-type endopeptidase activity"/>
    <property type="evidence" value="ECO:0007669"/>
    <property type="project" value="InterPro"/>
</dbReference>
<keyword evidence="3" id="KW-0720">Serine protease</keyword>
<evidence type="ECO:0000259" key="4">
    <source>
        <dbReference type="Pfam" id="PF00089"/>
    </source>
</evidence>
<evidence type="ECO:0000313" key="6">
    <source>
        <dbReference type="WBParaSite" id="nRc.2.0.1.t37432-RA"/>
    </source>
</evidence>
<name>A0A915KFD9_ROMCU</name>
<feature type="domain" description="Peptidase S1" evidence="4">
    <location>
        <begin position="7"/>
        <end position="83"/>
    </location>
</feature>
<evidence type="ECO:0000256" key="3">
    <source>
        <dbReference type="ARBA" id="ARBA00022825"/>
    </source>
</evidence>
<dbReference type="Proteomes" id="UP000887565">
    <property type="component" value="Unplaced"/>
</dbReference>